<evidence type="ECO:0000256" key="1">
    <source>
        <dbReference type="ARBA" id="ARBA00022737"/>
    </source>
</evidence>
<dbReference type="PaxDb" id="2903-EOD19021"/>
<dbReference type="Gene3D" id="2.20.110.10">
    <property type="entry name" value="Histone H3 K4-specific methyltransferase SET7/9 N-terminal domain"/>
    <property type="match status" value="1"/>
</dbReference>
<dbReference type="eggNOG" id="KOG0229">
    <property type="taxonomic scope" value="Eukaryota"/>
</dbReference>
<reference evidence="3" key="1">
    <citation type="journal article" date="2013" name="Nature">
        <title>Pan genome of the phytoplankton Emiliania underpins its global distribution.</title>
        <authorList>
            <person name="Read B.A."/>
            <person name="Kegel J."/>
            <person name="Klute M.J."/>
            <person name="Kuo A."/>
            <person name="Lefebvre S.C."/>
            <person name="Maumus F."/>
            <person name="Mayer C."/>
            <person name="Miller J."/>
            <person name="Monier A."/>
            <person name="Salamov A."/>
            <person name="Young J."/>
            <person name="Aguilar M."/>
            <person name="Claverie J.M."/>
            <person name="Frickenhaus S."/>
            <person name="Gonzalez K."/>
            <person name="Herman E.K."/>
            <person name="Lin Y.C."/>
            <person name="Napier J."/>
            <person name="Ogata H."/>
            <person name="Sarno A.F."/>
            <person name="Shmutz J."/>
            <person name="Schroeder D."/>
            <person name="de Vargas C."/>
            <person name="Verret F."/>
            <person name="von Dassow P."/>
            <person name="Valentin K."/>
            <person name="Van de Peer Y."/>
            <person name="Wheeler G."/>
            <person name="Dacks J.B."/>
            <person name="Delwiche C.F."/>
            <person name="Dyhrman S.T."/>
            <person name="Glockner G."/>
            <person name="John U."/>
            <person name="Richards T."/>
            <person name="Worden A.Z."/>
            <person name="Zhang X."/>
            <person name="Grigoriev I.V."/>
            <person name="Allen A.E."/>
            <person name="Bidle K."/>
            <person name="Borodovsky M."/>
            <person name="Bowler C."/>
            <person name="Brownlee C."/>
            <person name="Cock J.M."/>
            <person name="Elias M."/>
            <person name="Gladyshev V.N."/>
            <person name="Groth M."/>
            <person name="Guda C."/>
            <person name="Hadaegh A."/>
            <person name="Iglesias-Rodriguez M.D."/>
            <person name="Jenkins J."/>
            <person name="Jones B.M."/>
            <person name="Lawson T."/>
            <person name="Leese F."/>
            <person name="Lindquist E."/>
            <person name="Lobanov A."/>
            <person name="Lomsadze A."/>
            <person name="Malik S.B."/>
            <person name="Marsh M.E."/>
            <person name="Mackinder L."/>
            <person name="Mock T."/>
            <person name="Mueller-Roeber B."/>
            <person name="Pagarete A."/>
            <person name="Parker M."/>
            <person name="Probert I."/>
            <person name="Quesneville H."/>
            <person name="Raines C."/>
            <person name="Rensing S.A."/>
            <person name="Riano-Pachon D.M."/>
            <person name="Richier S."/>
            <person name="Rokitta S."/>
            <person name="Shiraiwa Y."/>
            <person name="Soanes D.M."/>
            <person name="van der Giezen M."/>
            <person name="Wahlund T.M."/>
            <person name="Williams B."/>
            <person name="Wilson W."/>
            <person name="Wolfe G."/>
            <person name="Wurch L.L."/>
        </authorList>
    </citation>
    <scope>NUCLEOTIDE SEQUENCE</scope>
</reference>
<dbReference type="Pfam" id="PF02493">
    <property type="entry name" value="MORN"/>
    <property type="match status" value="3"/>
</dbReference>
<name>A0A0D3J686_EMIH1</name>
<dbReference type="Proteomes" id="UP000013827">
    <property type="component" value="Unassembled WGS sequence"/>
</dbReference>
<dbReference type="SMART" id="SM00698">
    <property type="entry name" value="MORN"/>
    <property type="match status" value="3"/>
</dbReference>
<organism evidence="2 3">
    <name type="scientific">Emiliania huxleyi (strain CCMP1516)</name>
    <dbReference type="NCBI Taxonomy" id="280463"/>
    <lineage>
        <taxon>Eukaryota</taxon>
        <taxon>Haptista</taxon>
        <taxon>Haptophyta</taxon>
        <taxon>Prymnesiophyceae</taxon>
        <taxon>Isochrysidales</taxon>
        <taxon>Noelaerhabdaceae</taxon>
        <taxon>Emiliania</taxon>
    </lineage>
</organism>
<keyword evidence="3" id="KW-1185">Reference proteome</keyword>
<dbReference type="FunFam" id="2.20.110.10:FF:000002">
    <property type="entry name" value="Phosphatidylinositol 4-phosphate 5-kinase 8"/>
    <property type="match status" value="1"/>
</dbReference>
<reference evidence="2" key="2">
    <citation type="submission" date="2024-10" db="UniProtKB">
        <authorList>
            <consortium name="EnsemblProtists"/>
        </authorList>
    </citation>
    <scope>IDENTIFICATION</scope>
</reference>
<evidence type="ECO:0000313" key="2">
    <source>
        <dbReference type="EnsemblProtists" id="EOD19021"/>
    </source>
</evidence>
<sequence length="457" mass="50071">MEDRADEGMGPRNKRVIAAIEEASFTGKGDKPVVVQLYRSYARKVNNAMVASGEKVKGEYEGERNAAGEREGRGVFRFANGNVYDGEWKAGKKEGRGVFRFSNGNVYDGEWKAGEEEGRGVHRWANGDVETCFRKQRARVDEGVSWMADGRRAVRLRDGEEEEEISLEEARRTAERLGLPIPSPLPGASELVFGVEGTAEWLSALTVRCTGFTGTGTPTLDVVDDDDGSLYARVQQHTPGHVLPPGPGAPFLVQDIRGDVAVVRGRWTGSENFTFTVEDLRPGQNNTYSGSWVGGQDSKLHLHDTWGIAVDLKKGEVSFSFKNKKHAGVHPASPVAVHLAVALAMVAARSATQPDGKTAALIPCREGGWILGILGNREARDRREREEAAMRQKLKLLQYSKAAANLLKHMSEVERPMVREAVKEIFAWVGVVSDIATKEDFEGKLTEITEKIGTVVA</sequence>
<dbReference type="EnsemblProtists" id="EOD19021">
    <property type="protein sequence ID" value="EOD19021"/>
    <property type="gene ID" value="EMIHUDRAFT_471736"/>
</dbReference>
<dbReference type="GeneID" id="17264568"/>
<dbReference type="HOGENOM" id="CLU_599355_0_0_1"/>
<proteinExistence type="predicted"/>
<dbReference type="PANTHER" id="PTHR23084">
    <property type="entry name" value="PHOSPHATIDYLINOSITOL-4-PHOSPHATE 5-KINASE RELATED"/>
    <property type="match status" value="1"/>
</dbReference>
<protein>
    <submittedName>
        <fullName evidence="2">Uncharacterized protein</fullName>
    </submittedName>
</protein>
<dbReference type="AlphaFoldDB" id="A0A0D3J686"/>
<dbReference type="PANTHER" id="PTHR23084:SF263">
    <property type="entry name" value="MORN REPEAT-CONTAINING PROTEIN 1"/>
    <property type="match status" value="1"/>
</dbReference>
<keyword evidence="1" id="KW-0677">Repeat</keyword>
<accession>A0A0D3J686</accession>
<evidence type="ECO:0000313" key="3">
    <source>
        <dbReference type="Proteomes" id="UP000013827"/>
    </source>
</evidence>
<dbReference type="RefSeq" id="XP_005771450.1">
    <property type="nucleotide sequence ID" value="XM_005771393.1"/>
</dbReference>
<dbReference type="KEGG" id="ehx:EMIHUDRAFT_471736"/>
<dbReference type="InterPro" id="IPR003409">
    <property type="entry name" value="MORN"/>
</dbReference>
<dbReference type="SUPFAM" id="SSF82185">
    <property type="entry name" value="Histone H3 K4-specific methyltransferase SET7/9 N-terminal domain"/>
    <property type="match status" value="1"/>
</dbReference>